<feature type="region of interest" description="Disordered" evidence="1">
    <location>
        <begin position="1092"/>
        <end position="1112"/>
    </location>
</feature>
<feature type="compositionally biased region" description="Pro residues" evidence="1">
    <location>
        <begin position="1"/>
        <end position="14"/>
    </location>
</feature>
<dbReference type="EMBL" id="ML014311">
    <property type="protein sequence ID" value="RKO99181.1"/>
    <property type="molecule type" value="Genomic_DNA"/>
</dbReference>
<feature type="compositionally biased region" description="Acidic residues" evidence="1">
    <location>
        <begin position="679"/>
        <end position="710"/>
    </location>
</feature>
<proteinExistence type="predicted"/>
<reference evidence="3" key="1">
    <citation type="journal article" date="2018" name="Nat. Microbiol.">
        <title>Leveraging single-cell genomics to expand the fungal tree of life.</title>
        <authorList>
            <person name="Ahrendt S.R."/>
            <person name="Quandt C.A."/>
            <person name="Ciobanu D."/>
            <person name="Clum A."/>
            <person name="Salamov A."/>
            <person name="Andreopoulos B."/>
            <person name="Cheng J.F."/>
            <person name="Woyke T."/>
            <person name="Pelin A."/>
            <person name="Henrissat B."/>
            <person name="Reynolds N.K."/>
            <person name="Benny G.L."/>
            <person name="Smith M.E."/>
            <person name="James T.Y."/>
            <person name="Grigoriev I.V."/>
        </authorList>
    </citation>
    <scope>NUCLEOTIDE SEQUENCE [LARGE SCALE GENOMIC DNA]</scope>
    <source>
        <strain evidence="3">ATCC 52028</strain>
    </source>
</reference>
<feature type="compositionally biased region" description="Low complexity" evidence="1">
    <location>
        <begin position="1431"/>
        <end position="1447"/>
    </location>
</feature>
<feature type="region of interest" description="Disordered" evidence="1">
    <location>
        <begin position="71"/>
        <end position="94"/>
    </location>
</feature>
<feature type="region of interest" description="Disordered" evidence="1">
    <location>
        <begin position="1"/>
        <end position="54"/>
    </location>
</feature>
<gene>
    <name evidence="2" type="ORF">CXG81DRAFT_28047</name>
</gene>
<evidence type="ECO:0000256" key="1">
    <source>
        <dbReference type="SAM" id="MobiDB-lite"/>
    </source>
</evidence>
<evidence type="ECO:0000313" key="2">
    <source>
        <dbReference type="EMBL" id="RKO99181.1"/>
    </source>
</evidence>
<dbReference type="PANTHER" id="PTHR28608">
    <property type="entry name" value="INTEGRATOR COMPLEX SUBUNIT 2"/>
    <property type="match status" value="1"/>
</dbReference>
<dbReference type="GO" id="GO:0034472">
    <property type="term" value="P:snRNA 3'-end processing"/>
    <property type="evidence" value="ECO:0007669"/>
    <property type="project" value="TreeGrafter"/>
</dbReference>
<organism evidence="2 3">
    <name type="scientific">Caulochytrium protostelioides</name>
    <dbReference type="NCBI Taxonomy" id="1555241"/>
    <lineage>
        <taxon>Eukaryota</taxon>
        <taxon>Fungi</taxon>
        <taxon>Fungi incertae sedis</taxon>
        <taxon>Chytridiomycota</taxon>
        <taxon>Chytridiomycota incertae sedis</taxon>
        <taxon>Chytridiomycetes</taxon>
        <taxon>Caulochytriales</taxon>
        <taxon>Caulochytriaceae</taxon>
        <taxon>Caulochytrium</taxon>
    </lineage>
</organism>
<feature type="compositionally biased region" description="Low complexity" evidence="1">
    <location>
        <begin position="623"/>
        <end position="639"/>
    </location>
</feature>
<feature type="region of interest" description="Disordered" evidence="1">
    <location>
        <begin position="1413"/>
        <end position="1479"/>
    </location>
</feature>
<evidence type="ECO:0000313" key="3">
    <source>
        <dbReference type="Proteomes" id="UP000274922"/>
    </source>
</evidence>
<sequence length="1915" mass="204166">MPYARPPRPPPPPRYAASAGGSAPARTSYDDRTTHPPVFGQRPPRAAHSHGSPCPRLATLAAKRAVLASGQPPYTVPAGSRGRGHEPDDASSGDELDFDLDPFLAYCFLLLPAPYWEGRLLPGPGIVTYAPDTYASELVGRRQVVAAVAASLGAMPPAKLRALYAAERRAAPAVLAAATHGDPTAPLAATRQHLPAFYATLSPQHAQGADKLQRVLSDLACIVAAGRMYRARVEAHAAHAPPNAPPVPTPYWPSSASASPPILHATRLSITHPTALQILVLVLSHAPDLIPLVDLVTAFLLLPVSETSDLSGDDGRSGRPSDGDTLRLLQLPADRPVTPHEHALTALLGGFVWDAAAVFDALIQSAGLSRRVARAVEAVLPPLLAWHPRDLTERVQQQLFEAQRLPAVIVRLQAARVAQAGGSGGGRGGGRTPSAAAAEEARLFWSQVLSDAPRRALLFPSRHALRPAPSQTDAGGDGDAAAATVAAASRAMYDTMLAAFRRTAAAFTQSEAGAVAPPPRPVRPSHAALSMKRAYKAVPNVVPTAGERQAEAIQYAREARATLSAQLYPLVGLTTLLQPALPRSDTRGLLDAVAHLPAATPHQVALYAMVWLVTLAELLMNPPQTSAPPSSSSSSSLSKPAHRTTVLDADLDAWATAMHHVMHEIHGEVVGTEIKTQADDDDGHDDHDEDDDDEDDDHDDPDGGDEDDPDPEKGLPQAGNGPRAQSMTGAPLTRGSTDPSFNAPAHVPSLARAPPPRRRGRRSRPTAVSHDEEAPEPFEAAAAMAVPTGGALVRPVDGPDRAACRRRFLRRQRRSRHPPVGAATTPDAQRHREVGLLMGVYFHTEQDASLAQLLSTTMGFPVRVAASTLAALRPRMLALLPVTAMVQRAFDLTRRPGSGAGATAMRAALDAAPGAGDARGRGSTSPASRLGMHWDGRAYARPASPVALTLMQRLAESQLLRDHPRQRAQWLRWQILQTACPVSPALAEHVTMMVREIADGLAPGQPAAAGERARRQLEGLVPPGQTARILTQATEPGQIMWLFLLVQLHDRQVVRLVYDETPPRGADAARPIGAEPLPSTEATETILLQARSAPTGPHRGPGPRPAGDASNGASSMAVRTIRLLTLPAAFCPAYYAHRVLPDPPLAPDAAYAAIAARFIALLRHAFPGLRRDVPYGQTLLPDVPPDAVAPRLPVRASRFACWRWPALDALFHRAPQLEVRGWRPRSDVGTPMAVAPATDGDGPGMRPWSTVPAVSALAWLRQTPFPLSLPAVAAALHPARWTTADEAWVEVLAVLEVLWDMTPYVGELPPYRDGWAACMAVAVWPLGQALLAQETVVAPDEPSPGGRSGLKRPRLAPPPTRMKADPEAAPPPPAGAYRQAVATILRLWGVWRAYFPRLCLAYTWRSLQAPGPVRGPIPESTGESTGEPTQRPAAAAASAPLTRNALADDAPVKTEPGPADRAAAGGLGPRGSGPPKRLFHGHHHVAQLLAAPWSLFAVDAATFQAPPLVSLFLELLDLTLGLMKDQYGWLRHDRVRPSPDGDEAVSRGGEGAAARYMETAWPTAQTAMLQLLIDVLHPHTRSATPASDAIRPMLYQYFNQAFLQDPALIAMIHHQGYPLAVLPHLVHHVPALHVCSTLVPTIIMHHDHAMRQQRAARTAWVFAGHLAATVCAVYPIAATQDLASNFMVPFLEAQLEAWRNLAERWLQTAKTLPVIDVDAAAALAMEASSIAAMWQRQQQPLPTAASPSSSGLAGIQGAFATTVEAWTATLPPLASVASATGASATLQPFVEAAYHALHLLAQFTRVFPMLCTRTLQIYTRVRLPGTDALVVEALRQREAPASRAADRDDTDHRGWAHFAQRAGLVAPCPSARAADATDTSDAARLAEAAAAVRAVLLLQSELYVVYTQVLETSQS</sequence>
<feature type="region of interest" description="Disordered" evidence="1">
    <location>
        <begin position="623"/>
        <end position="643"/>
    </location>
</feature>
<dbReference type="InterPro" id="IPR029321">
    <property type="entry name" value="INTS2"/>
</dbReference>
<dbReference type="Pfam" id="PF14750">
    <property type="entry name" value="INTS2"/>
    <property type="match status" value="1"/>
</dbReference>
<keyword evidence="3" id="KW-1185">Reference proteome</keyword>
<dbReference type="STRING" id="1555241.A0A4P9X0C7"/>
<feature type="compositionally biased region" description="Polar residues" evidence="1">
    <location>
        <begin position="723"/>
        <end position="740"/>
    </location>
</feature>
<feature type="compositionally biased region" description="Low complexity" evidence="1">
    <location>
        <begin position="15"/>
        <end position="26"/>
    </location>
</feature>
<accession>A0A4P9X0C7</accession>
<feature type="region of interest" description="Disordered" evidence="1">
    <location>
        <begin position="1337"/>
        <end position="1374"/>
    </location>
</feature>
<protein>
    <submittedName>
        <fullName evidence="2">Uncharacterized protein</fullName>
    </submittedName>
</protein>
<dbReference type="GO" id="GO:0032039">
    <property type="term" value="C:integrator complex"/>
    <property type="evidence" value="ECO:0007669"/>
    <property type="project" value="InterPro"/>
</dbReference>
<feature type="region of interest" description="Disordered" evidence="1">
    <location>
        <begin position="677"/>
        <end position="777"/>
    </location>
</feature>
<dbReference type="PANTHER" id="PTHR28608:SF1">
    <property type="entry name" value="INTEGRATOR COMPLEX SUBUNIT 2"/>
    <property type="match status" value="1"/>
</dbReference>
<name>A0A4P9X0C7_9FUNG</name>
<feature type="compositionally biased region" description="Basic residues" evidence="1">
    <location>
        <begin position="755"/>
        <end position="764"/>
    </location>
</feature>
<dbReference type="Proteomes" id="UP000274922">
    <property type="component" value="Unassembled WGS sequence"/>
</dbReference>